<name>A0A369M987_9ACTN</name>
<keyword evidence="3" id="KW-1185">Reference proteome</keyword>
<feature type="region of interest" description="Disordered" evidence="1">
    <location>
        <begin position="96"/>
        <end position="116"/>
    </location>
</feature>
<sequence>MEGWVTEKSAGASPLSVACSTGSAWRHTSTVPAPAGITHTRAVTAYSATNANALQAPAWRTPKRDAAAPTITMAHPRPMDSAQAAAVSATALPVYSPTGSSAEPMASSTRHPAVSARMRRSCGLNVATRPTAMSVVALASTDASRA</sequence>
<dbReference type="Proteomes" id="UP000254000">
    <property type="component" value="Unassembled WGS sequence"/>
</dbReference>
<organism evidence="2 3">
    <name type="scientific">Gordonibacter pamelaeae</name>
    <dbReference type="NCBI Taxonomy" id="471189"/>
    <lineage>
        <taxon>Bacteria</taxon>
        <taxon>Bacillati</taxon>
        <taxon>Actinomycetota</taxon>
        <taxon>Coriobacteriia</taxon>
        <taxon>Eggerthellales</taxon>
        <taxon>Eggerthellaceae</taxon>
        <taxon>Gordonibacter</taxon>
    </lineage>
</organism>
<comment type="caution">
    <text evidence="2">The sequence shown here is derived from an EMBL/GenBank/DDBJ whole genome shotgun (WGS) entry which is preliminary data.</text>
</comment>
<evidence type="ECO:0000313" key="3">
    <source>
        <dbReference type="Proteomes" id="UP000254000"/>
    </source>
</evidence>
<evidence type="ECO:0000313" key="2">
    <source>
        <dbReference type="EMBL" id="RDB67065.1"/>
    </source>
</evidence>
<dbReference type="EMBL" id="PPTS01000001">
    <property type="protein sequence ID" value="RDB67065.1"/>
    <property type="molecule type" value="Genomic_DNA"/>
</dbReference>
<gene>
    <name evidence="2" type="ORF">C1877_01065</name>
</gene>
<protein>
    <submittedName>
        <fullName evidence="2">Uncharacterized protein</fullName>
    </submittedName>
</protein>
<proteinExistence type="predicted"/>
<evidence type="ECO:0000256" key="1">
    <source>
        <dbReference type="SAM" id="MobiDB-lite"/>
    </source>
</evidence>
<reference evidence="2 3" key="1">
    <citation type="journal article" date="2018" name="Elife">
        <title>Discovery and characterization of a prevalent human gut bacterial enzyme sufficient for the inactivation of a family of plant toxins.</title>
        <authorList>
            <person name="Koppel N."/>
            <person name="Bisanz J.E."/>
            <person name="Pandelia M.E."/>
            <person name="Turnbaugh P.J."/>
            <person name="Balskus E.P."/>
        </authorList>
    </citation>
    <scope>NUCLEOTIDE SEQUENCE [LARGE SCALE GENOMIC DNA]</scope>
    <source>
        <strain evidence="2 3">3C</strain>
    </source>
</reference>
<dbReference type="AlphaFoldDB" id="A0A369M987"/>
<feature type="compositionally biased region" description="Polar residues" evidence="1">
    <location>
        <begin position="97"/>
        <end position="110"/>
    </location>
</feature>
<accession>A0A369M987</accession>